<proteinExistence type="predicted"/>
<keyword evidence="2" id="KW-1185">Reference proteome</keyword>
<protein>
    <submittedName>
        <fullName evidence="1">Uncharacterized protein</fullName>
    </submittedName>
</protein>
<accession>A0A167RQN1</accession>
<dbReference type="EMBL" id="KU877344">
    <property type="protein sequence ID" value="ANB51017.1"/>
    <property type="molecule type" value="Genomic_DNA"/>
</dbReference>
<dbReference type="Proteomes" id="UP000241365">
    <property type="component" value="Segment"/>
</dbReference>
<evidence type="ECO:0000313" key="1">
    <source>
        <dbReference type="EMBL" id="ANB51017.1"/>
    </source>
</evidence>
<dbReference type="KEGG" id="vg:80513379"/>
<organism evidence="1 2">
    <name type="scientific">Powai lake megavirus</name>
    <dbReference type="NCBI Taxonomy" id="1842663"/>
    <lineage>
        <taxon>Viruses</taxon>
        <taxon>Varidnaviria</taxon>
        <taxon>Bamfordvirae</taxon>
        <taxon>Nucleocytoviricota</taxon>
        <taxon>Megaviricetes</taxon>
        <taxon>Imitervirales</taxon>
        <taxon>Mimiviridae</taxon>
        <taxon>Megamimivirinae</taxon>
        <taxon>Megavirus</taxon>
        <taxon>Megavirus powaiense</taxon>
    </lineage>
</organism>
<evidence type="ECO:0000313" key="2">
    <source>
        <dbReference type="Proteomes" id="UP000241365"/>
    </source>
</evidence>
<sequence length="139" mass="16164">MNNLRSYINDYRFYSEGKYETMLPTRVYKKVICHSKKNNIHDVEAIAELIIPPGSTIIRSYYSYGKMRTDNVYVKNITDLNDQIIDDDFECYSPSMGNLKYNIGSHVKPGKPLDTDLKMTCTSGIHFFLFKKSAKHYLI</sequence>
<name>A0A167RQN1_9VIRU</name>
<reference evidence="1 2" key="1">
    <citation type="journal article" date="2016" name="Genome Announc.">
        <title>Complete Genome Sequence of a New Megavirus Family Member Isolated from an Inland Water Lake for the First Time in India.</title>
        <authorList>
            <person name="Chatterjee A."/>
            <person name="Ali F."/>
            <person name="Bange D."/>
            <person name="Kondabagil K."/>
        </authorList>
    </citation>
    <scope>NUCLEOTIDE SEQUENCE [LARGE SCALE GENOMIC DNA]</scope>
    <source>
        <strain evidence="1">1</strain>
    </source>
</reference>
<dbReference type="RefSeq" id="YP_010776768.1">
    <property type="nucleotide sequence ID" value="NC_075034.1"/>
</dbReference>
<dbReference type="GeneID" id="80513379"/>